<organism evidence="1 2">
    <name type="scientific">Citrullus colocynthis</name>
    <name type="common">colocynth</name>
    <dbReference type="NCBI Taxonomy" id="252529"/>
    <lineage>
        <taxon>Eukaryota</taxon>
        <taxon>Viridiplantae</taxon>
        <taxon>Streptophyta</taxon>
        <taxon>Embryophyta</taxon>
        <taxon>Tracheophyta</taxon>
        <taxon>Spermatophyta</taxon>
        <taxon>Magnoliopsida</taxon>
        <taxon>eudicotyledons</taxon>
        <taxon>Gunneridae</taxon>
        <taxon>Pentapetalae</taxon>
        <taxon>rosids</taxon>
        <taxon>fabids</taxon>
        <taxon>Cucurbitales</taxon>
        <taxon>Cucurbitaceae</taxon>
        <taxon>Benincaseae</taxon>
        <taxon>Citrullus</taxon>
    </lineage>
</organism>
<sequence>MPSNIGRSYWEARAKLSPSSSSSCFLRRRGSFQDRFSNPHRFPRRSRGRRWLLDWFALCRKIRCYLTFVGVPVHRPFTVQVGSTPRCDSFGRTSSALPISSSPLWPDVGVSSLLDFFSSPFFLPDFTLSHRSAALHAGPSRVLPSLSPEVSATILH</sequence>
<evidence type="ECO:0000313" key="1">
    <source>
        <dbReference type="EMBL" id="CAK9309204.1"/>
    </source>
</evidence>
<accession>A0ABP0XMU4</accession>
<dbReference type="EMBL" id="OZ021735">
    <property type="protein sequence ID" value="CAK9309204.1"/>
    <property type="molecule type" value="Genomic_DNA"/>
</dbReference>
<name>A0ABP0XMU4_9ROSI</name>
<proteinExistence type="predicted"/>
<keyword evidence="2" id="KW-1185">Reference proteome</keyword>
<evidence type="ECO:0000313" key="2">
    <source>
        <dbReference type="Proteomes" id="UP001642487"/>
    </source>
</evidence>
<protein>
    <submittedName>
        <fullName evidence="1">Uncharacterized protein</fullName>
    </submittedName>
</protein>
<reference evidence="1 2" key="1">
    <citation type="submission" date="2024-03" db="EMBL/GenBank/DDBJ databases">
        <authorList>
            <person name="Gkanogiannis A."/>
            <person name="Becerra Lopez-Lavalle L."/>
        </authorList>
    </citation>
    <scope>NUCLEOTIDE SEQUENCE [LARGE SCALE GENOMIC DNA]</scope>
</reference>
<gene>
    <name evidence="1" type="ORF">CITCOLO1_LOCUS746</name>
</gene>
<dbReference type="Proteomes" id="UP001642487">
    <property type="component" value="Chromosome 1"/>
</dbReference>